<evidence type="ECO:0000313" key="2">
    <source>
        <dbReference type="Proteomes" id="UP000237105"/>
    </source>
</evidence>
<accession>A0A2P5AAX1</accession>
<protein>
    <submittedName>
        <fullName evidence="1">Uncharacterized protein</fullName>
    </submittedName>
</protein>
<keyword evidence="2" id="KW-1185">Reference proteome</keyword>
<name>A0A2P5AAX1_PARAD</name>
<gene>
    <name evidence="1" type="ORF">PanWU01x14_350900</name>
</gene>
<organism evidence="1 2">
    <name type="scientific">Parasponia andersonii</name>
    <name type="common">Sponia andersonii</name>
    <dbReference type="NCBI Taxonomy" id="3476"/>
    <lineage>
        <taxon>Eukaryota</taxon>
        <taxon>Viridiplantae</taxon>
        <taxon>Streptophyta</taxon>
        <taxon>Embryophyta</taxon>
        <taxon>Tracheophyta</taxon>
        <taxon>Spermatophyta</taxon>
        <taxon>Magnoliopsida</taxon>
        <taxon>eudicotyledons</taxon>
        <taxon>Gunneridae</taxon>
        <taxon>Pentapetalae</taxon>
        <taxon>rosids</taxon>
        <taxon>fabids</taxon>
        <taxon>Rosales</taxon>
        <taxon>Cannabaceae</taxon>
        <taxon>Parasponia</taxon>
    </lineage>
</organism>
<evidence type="ECO:0000313" key="1">
    <source>
        <dbReference type="EMBL" id="PON33654.1"/>
    </source>
</evidence>
<comment type="caution">
    <text evidence="1">The sequence shown here is derived from an EMBL/GenBank/DDBJ whole genome shotgun (WGS) entry which is preliminary data.</text>
</comment>
<reference evidence="2" key="1">
    <citation type="submission" date="2016-06" db="EMBL/GenBank/DDBJ databases">
        <title>Parallel loss of symbiosis genes in relatives of nitrogen-fixing non-legume Parasponia.</title>
        <authorList>
            <person name="Van Velzen R."/>
            <person name="Holmer R."/>
            <person name="Bu F."/>
            <person name="Rutten L."/>
            <person name="Van Zeijl A."/>
            <person name="Liu W."/>
            <person name="Santuari L."/>
            <person name="Cao Q."/>
            <person name="Sharma T."/>
            <person name="Shen D."/>
            <person name="Roswanjaya Y."/>
            <person name="Wardhani T."/>
            <person name="Kalhor M.S."/>
            <person name="Jansen J."/>
            <person name="Van den Hoogen J."/>
            <person name="Gungor B."/>
            <person name="Hartog M."/>
            <person name="Hontelez J."/>
            <person name="Verver J."/>
            <person name="Yang W.-C."/>
            <person name="Schijlen E."/>
            <person name="Repin R."/>
            <person name="Schilthuizen M."/>
            <person name="Schranz E."/>
            <person name="Heidstra R."/>
            <person name="Miyata K."/>
            <person name="Fedorova E."/>
            <person name="Kohlen W."/>
            <person name="Bisseling T."/>
            <person name="Smit S."/>
            <person name="Geurts R."/>
        </authorList>
    </citation>
    <scope>NUCLEOTIDE SEQUENCE [LARGE SCALE GENOMIC DNA]</scope>
    <source>
        <strain evidence="2">cv. WU1-14</strain>
    </source>
</reference>
<sequence>MVYGTARYMVVTLENPSLLKVFYPNPKGA</sequence>
<dbReference type="AlphaFoldDB" id="A0A2P5AAX1"/>
<proteinExistence type="predicted"/>
<dbReference type="EMBL" id="JXTB01000713">
    <property type="protein sequence ID" value="PON33654.1"/>
    <property type="molecule type" value="Genomic_DNA"/>
</dbReference>
<dbReference type="Proteomes" id="UP000237105">
    <property type="component" value="Unassembled WGS sequence"/>
</dbReference>